<sequence length="148" mass="14833">MAPATRPVAAMAISVAIVVLVAVIWLGFAAPAGIHPMFYFVLIFLGGGGLSLLFSGVVAVMAGSRVPTTPALDLQFFAGIRRGVLAMALCAIVMDGLGVLLMLAIAGGRGTGIPVDTAVSTVVFAAAAVTVACVVIASVVLRRVLPTG</sequence>
<evidence type="ECO:0000313" key="2">
    <source>
        <dbReference type="EMBL" id="GHF32758.1"/>
    </source>
</evidence>
<dbReference type="Proteomes" id="UP000658656">
    <property type="component" value="Unassembled WGS sequence"/>
</dbReference>
<keyword evidence="1" id="KW-0472">Membrane</keyword>
<reference evidence="2" key="1">
    <citation type="journal article" date="2014" name="Int. J. Syst. Evol. Microbiol.">
        <title>Complete genome sequence of Corynebacterium casei LMG S-19264T (=DSM 44701T), isolated from a smear-ripened cheese.</title>
        <authorList>
            <consortium name="US DOE Joint Genome Institute (JGI-PGF)"/>
            <person name="Walter F."/>
            <person name="Albersmeier A."/>
            <person name="Kalinowski J."/>
            <person name="Ruckert C."/>
        </authorList>
    </citation>
    <scope>NUCLEOTIDE SEQUENCE</scope>
    <source>
        <strain evidence="2">CGMCC 4.7679</strain>
    </source>
</reference>
<proteinExistence type="predicted"/>
<comment type="caution">
    <text evidence="2">The sequence shown here is derived from an EMBL/GenBank/DDBJ whole genome shotgun (WGS) entry which is preliminary data.</text>
</comment>
<protein>
    <submittedName>
        <fullName evidence="2">Uncharacterized protein</fullName>
    </submittedName>
</protein>
<keyword evidence="3" id="KW-1185">Reference proteome</keyword>
<dbReference type="AlphaFoldDB" id="A0A8H9INX4"/>
<keyword evidence="1" id="KW-0812">Transmembrane</keyword>
<feature type="transmembrane region" description="Helical" evidence="1">
    <location>
        <begin position="118"/>
        <end position="141"/>
    </location>
</feature>
<organism evidence="2 3">
    <name type="scientific">Amycolatopsis bartoniae</name>
    <dbReference type="NCBI Taxonomy" id="941986"/>
    <lineage>
        <taxon>Bacteria</taxon>
        <taxon>Bacillati</taxon>
        <taxon>Actinomycetota</taxon>
        <taxon>Actinomycetes</taxon>
        <taxon>Pseudonocardiales</taxon>
        <taxon>Pseudonocardiaceae</taxon>
        <taxon>Amycolatopsis</taxon>
    </lineage>
</organism>
<accession>A0A8H9INX4</accession>
<name>A0A8H9INX4_9PSEU</name>
<dbReference type="EMBL" id="BNAV01000001">
    <property type="protein sequence ID" value="GHF32758.1"/>
    <property type="molecule type" value="Genomic_DNA"/>
</dbReference>
<evidence type="ECO:0000256" key="1">
    <source>
        <dbReference type="SAM" id="Phobius"/>
    </source>
</evidence>
<feature type="transmembrane region" description="Helical" evidence="1">
    <location>
        <begin position="12"/>
        <end position="32"/>
    </location>
</feature>
<gene>
    <name evidence="2" type="ORF">GCM10017566_01680</name>
</gene>
<reference evidence="2" key="2">
    <citation type="submission" date="2020-09" db="EMBL/GenBank/DDBJ databases">
        <authorList>
            <person name="Sun Q."/>
            <person name="Zhou Y."/>
        </authorList>
    </citation>
    <scope>NUCLEOTIDE SEQUENCE</scope>
    <source>
        <strain evidence="2">CGMCC 4.7679</strain>
    </source>
</reference>
<evidence type="ECO:0000313" key="3">
    <source>
        <dbReference type="Proteomes" id="UP000658656"/>
    </source>
</evidence>
<keyword evidence="1" id="KW-1133">Transmembrane helix</keyword>
<feature type="transmembrane region" description="Helical" evidence="1">
    <location>
        <begin position="84"/>
        <end position="106"/>
    </location>
</feature>
<feature type="transmembrane region" description="Helical" evidence="1">
    <location>
        <begin position="38"/>
        <end position="63"/>
    </location>
</feature>